<dbReference type="Proteomes" id="UP001174936">
    <property type="component" value="Unassembled WGS sequence"/>
</dbReference>
<organism evidence="2 3">
    <name type="scientific">Cercophora newfieldiana</name>
    <dbReference type="NCBI Taxonomy" id="92897"/>
    <lineage>
        <taxon>Eukaryota</taxon>
        <taxon>Fungi</taxon>
        <taxon>Dikarya</taxon>
        <taxon>Ascomycota</taxon>
        <taxon>Pezizomycotina</taxon>
        <taxon>Sordariomycetes</taxon>
        <taxon>Sordariomycetidae</taxon>
        <taxon>Sordariales</taxon>
        <taxon>Lasiosphaeriaceae</taxon>
        <taxon>Cercophora</taxon>
    </lineage>
</organism>
<dbReference type="Pfam" id="PF20246">
    <property type="entry name" value="DUF6601"/>
    <property type="match status" value="1"/>
</dbReference>
<name>A0AA39XRY5_9PEZI</name>
<reference evidence="2" key="1">
    <citation type="submission" date="2023-06" db="EMBL/GenBank/DDBJ databases">
        <title>Genome-scale phylogeny and comparative genomics of the fungal order Sordariales.</title>
        <authorList>
            <consortium name="Lawrence Berkeley National Laboratory"/>
            <person name="Hensen N."/>
            <person name="Bonometti L."/>
            <person name="Westerberg I."/>
            <person name="Brannstrom I.O."/>
            <person name="Guillou S."/>
            <person name="Cros-Aarteil S."/>
            <person name="Calhoun S."/>
            <person name="Haridas S."/>
            <person name="Kuo A."/>
            <person name="Mondo S."/>
            <person name="Pangilinan J."/>
            <person name="Riley R."/>
            <person name="Labutti K."/>
            <person name="Andreopoulos B."/>
            <person name="Lipzen A."/>
            <person name="Chen C."/>
            <person name="Yanf M."/>
            <person name="Daum C."/>
            <person name="Ng V."/>
            <person name="Clum A."/>
            <person name="Steindorff A."/>
            <person name="Ohm R."/>
            <person name="Martin F."/>
            <person name="Silar P."/>
            <person name="Natvig D."/>
            <person name="Lalanne C."/>
            <person name="Gautier V."/>
            <person name="Ament-Velasquez S.L."/>
            <person name="Kruys A."/>
            <person name="Hutchinson M.I."/>
            <person name="Powell A.J."/>
            <person name="Barry K."/>
            <person name="Miller A.N."/>
            <person name="Grigoriev I.V."/>
            <person name="Debuchy R."/>
            <person name="Gladieux P."/>
            <person name="Thoren M.H."/>
            <person name="Johannesson H."/>
        </authorList>
    </citation>
    <scope>NUCLEOTIDE SEQUENCE</scope>
    <source>
        <strain evidence="2">SMH2532-1</strain>
    </source>
</reference>
<dbReference type="PANTHER" id="PTHR34414:SF1">
    <property type="entry name" value="SUBTILISIN-LIKE SERINE PROTEASE"/>
    <property type="match status" value="1"/>
</dbReference>
<dbReference type="PANTHER" id="PTHR34414">
    <property type="entry name" value="HET DOMAIN-CONTAINING PROTEIN-RELATED"/>
    <property type="match status" value="1"/>
</dbReference>
<dbReference type="AlphaFoldDB" id="A0AA39XRY5"/>
<evidence type="ECO:0000313" key="3">
    <source>
        <dbReference type="Proteomes" id="UP001174936"/>
    </source>
</evidence>
<keyword evidence="1" id="KW-0472">Membrane</keyword>
<proteinExistence type="predicted"/>
<keyword evidence="1" id="KW-1133">Transmembrane helix</keyword>
<keyword evidence="3" id="KW-1185">Reference proteome</keyword>
<keyword evidence="1" id="KW-0812">Transmembrane</keyword>
<feature type="transmembrane region" description="Helical" evidence="1">
    <location>
        <begin position="244"/>
        <end position="266"/>
    </location>
</feature>
<sequence>MDDFAHLTPYNLVKLVDSYKETKIGLGELLNFSSWSQATNPRDRIYALLGLVTDGSADEIMPDYTLSPCEVYCSAMQAVLKDTARREGSQGPGVFWDWIVENDAEVYKAAAGFMRTYAYLIQSEIDFRLANESHGQTPLLPFGTENTTASFERFMKFISQFKSLSDAQVSPRYSYGELRLRGLNWLTRFLCIKITFFHAHGEWGTIFLEMLAPLVGVFAIISMFLAAMQVGLAADAASGQASEGYAAACYWFSYVVLVSTAVVLSYRMYRLSPEEKEAMRSGVF</sequence>
<comment type="caution">
    <text evidence="2">The sequence shown here is derived from an EMBL/GenBank/DDBJ whole genome shotgun (WGS) entry which is preliminary data.</text>
</comment>
<protein>
    <submittedName>
        <fullName evidence="2">Uncharacterized protein</fullName>
    </submittedName>
</protein>
<accession>A0AA39XRY5</accession>
<dbReference type="InterPro" id="IPR046536">
    <property type="entry name" value="DUF6601"/>
</dbReference>
<evidence type="ECO:0000256" key="1">
    <source>
        <dbReference type="SAM" id="Phobius"/>
    </source>
</evidence>
<gene>
    <name evidence="2" type="ORF">B0T16DRAFT_462343</name>
</gene>
<dbReference type="EMBL" id="JAULSV010000007">
    <property type="protein sequence ID" value="KAK0638576.1"/>
    <property type="molecule type" value="Genomic_DNA"/>
</dbReference>
<feature type="transmembrane region" description="Helical" evidence="1">
    <location>
        <begin position="211"/>
        <end position="232"/>
    </location>
</feature>
<evidence type="ECO:0000313" key="2">
    <source>
        <dbReference type="EMBL" id="KAK0638576.1"/>
    </source>
</evidence>